<dbReference type="EMBL" id="JAJAQI010000007">
    <property type="protein sequence ID" value="MCB4821348.1"/>
    <property type="molecule type" value="Genomic_DNA"/>
</dbReference>
<dbReference type="InterPro" id="IPR003718">
    <property type="entry name" value="OsmC/Ohr_fam"/>
</dbReference>
<accession>A0A9X1L9Q3</accession>
<dbReference type="Pfam" id="PF02566">
    <property type="entry name" value="OsmC"/>
    <property type="match status" value="1"/>
</dbReference>
<dbReference type="Gene3D" id="3.30.300.20">
    <property type="match status" value="1"/>
</dbReference>
<dbReference type="InterPro" id="IPR052924">
    <property type="entry name" value="OsmC/Ohr_hydroprdx_reductase"/>
</dbReference>
<dbReference type="SUPFAM" id="SSF82784">
    <property type="entry name" value="OsmC-like"/>
    <property type="match status" value="1"/>
</dbReference>
<dbReference type="InterPro" id="IPR015946">
    <property type="entry name" value="KH_dom-like_a/b"/>
</dbReference>
<dbReference type="Proteomes" id="UP001139311">
    <property type="component" value="Unassembled WGS sequence"/>
</dbReference>
<name>A0A9X1L9Q3_9PROT</name>
<organism evidence="1 2">
    <name type="scientific">Roseicella aerolata</name>
    <dbReference type="NCBI Taxonomy" id="2883479"/>
    <lineage>
        <taxon>Bacteria</taxon>
        <taxon>Pseudomonadati</taxon>
        <taxon>Pseudomonadota</taxon>
        <taxon>Alphaproteobacteria</taxon>
        <taxon>Acetobacterales</taxon>
        <taxon>Roseomonadaceae</taxon>
        <taxon>Roseicella</taxon>
    </lineage>
</organism>
<protein>
    <submittedName>
        <fullName evidence="1">OsmC family protein</fullName>
    </submittedName>
</protein>
<dbReference type="InterPro" id="IPR036102">
    <property type="entry name" value="OsmC/Ohrsf"/>
</dbReference>
<keyword evidence="2" id="KW-1185">Reference proteome</keyword>
<reference evidence="1" key="1">
    <citation type="submission" date="2021-10" db="EMBL/GenBank/DDBJ databases">
        <title>Roseicella aerolatum sp. nov., isolated from aerosols of e-waste dismantling site.</title>
        <authorList>
            <person name="Qin T."/>
        </authorList>
    </citation>
    <scope>NUCLEOTIDE SEQUENCE</scope>
    <source>
        <strain evidence="1">GB24</strain>
    </source>
</reference>
<dbReference type="PANTHER" id="PTHR35368">
    <property type="entry name" value="HYDROPEROXIDE REDUCTASE"/>
    <property type="match status" value="1"/>
</dbReference>
<dbReference type="AlphaFoldDB" id="A0A9X1L9Q3"/>
<evidence type="ECO:0000313" key="1">
    <source>
        <dbReference type="EMBL" id="MCB4821348.1"/>
    </source>
</evidence>
<gene>
    <name evidence="1" type="ORF">LHA35_06335</name>
</gene>
<proteinExistence type="predicted"/>
<sequence length="127" mass="13235">MRHTTSFTTESDHPKVLCGQDRGPTPLEHLLHALAGCLTAGIASIAAARGVTLQSVQCLAEGDVDLRGVLGLAEEVRAGFQAIRVTCRIEGDAPPGLLQAILDQACARSAVLDILTWGAPVTIALGR</sequence>
<evidence type="ECO:0000313" key="2">
    <source>
        <dbReference type="Proteomes" id="UP001139311"/>
    </source>
</evidence>
<comment type="caution">
    <text evidence="1">The sequence shown here is derived from an EMBL/GenBank/DDBJ whole genome shotgun (WGS) entry which is preliminary data.</text>
</comment>
<dbReference type="PANTHER" id="PTHR35368:SF1">
    <property type="entry name" value="HYDROPEROXIDE REDUCTASE"/>
    <property type="match status" value="1"/>
</dbReference>